<evidence type="ECO:0000313" key="2">
    <source>
        <dbReference type="Proteomes" id="UP001210211"/>
    </source>
</evidence>
<dbReference type="SUPFAM" id="SSF52540">
    <property type="entry name" value="P-loop containing nucleoside triphosphate hydrolases"/>
    <property type="match status" value="1"/>
</dbReference>
<dbReference type="Proteomes" id="UP001210211">
    <property type="component" value="Unassembled WGS sequence"/>
</dbReference>
<dbReference type="AlphaFoldDB" id="A0AAD5Z6S0"/>
<organism evidence="1 2">
    <name type="scientific">Rhynchospora tenuis</name>
    <dbReference type="NCBI Taxonomy" id="198213"/>
    <lineage>
        <taxon>Eukaryota</taxon>
        <taxon>Viridiplantae</taxon>
        <taxon>Streptophyta</taxon>
        <taxon>Embryophyta</taxon>
        <taxon>Tracheophyta</taxon>
        <taxon>Spermatophyta</taxon>
        <taxon>Magnoliopsida</taxon>
        <taxon>Liliopsida</taxon>
        <taxon>Poales</taxon>
        <taxon>Cyperaceae</taxon>
        <taxon>Cyperoideae</taxon>
        <taxon>Rhynchosporeae</taxon>
        <taxon>Rhynchospora</taxon>
    </lineage>
</organism>
<reference evidence="1 2" key="1">
    <citation type="journal article" date="2022" name="Cell">
        <title>Repeat-based holocentromeres influence genome architecture and karyotype evolution.</title>
        <authorList>
            <person name="Hofstatter P.G."/>
            <person name="Thangavel G."/>
            <person name="Lux T."/>
            <person name="Neumann P."/>
            <person name="Vondrak T."/>
            <person name="Novak P."/>
            <person name="Zhang M."/>
            <person name="Costa L."/>
            <person name="Castellani M."/>
            <person name="Scott A."/>
            <person name="Toegelov H."/>
            <person name="Fuchs J."/>
            <person name="Mata-Sucre Y."/>
            <person name="Dias Y."/>
            <person name="Vanzela A.L.L."/>
            <person name="Huettel B."/>
            <person name="Almeida C.C.S."/>
            <person name="Simkova H."/>
            <person name="Souza G."/>
            <person name="Pedrosa-Harand A."/>
            <person name="Macas J."/>
            <person name="Mayer K.F.X."/>
            <person name="Houben A."/>
            <person name="Marques A."/>
        </authorList>
    </citation>
    <scope>NUCLEOTIDE SEQUENCE [LARGE SCALE GENOMIC DNA]</scope>
    <source>
        <strain evidence="1">RhyTen1mFocal</strain>
    </source>
</reference>
<proteinExistence type="predicted"/>
<keyword evidence="2" id="KW-1185">Reference proteome</keyword>
<evidence type="ECO:0000313" key="1">
    <source>
        <dbReference type="EMBL" id="KAJ3687911.1"/>
    </source>
</evidence>
<gene>
    <name evidence="1" type="ORF">LUZ61_017075</name>
</gene>
<protein>
    <recommendedName>
        <fullName evidence="3">Rx N-terminal domain-containing protein</fullName>
    </recommendedName>
</protein>
<comment type="caution">
    <text evidence="1">The sequence shown here is derived from an EMBL/GenBank/DDBJ whole genome shotgun (WGS) entry which is preliminary data.</text>
</comment>
<dbReference type="PANTHER" id="PTHR33377">
    <property type="entry name" value="OS10G0134700 PROTEIN-RELATED"/>
    <property type="match status" value="1"/>
</dbReference>
<dbReference type="PANTHER" id="PTHR33377:SF62">
    <property type="entry name" value="OS10G0133166 PROTEIN"/>
    <property type="match status" value="1"/>
</dbReference>
<name>A0AAD5Z6S0_9POAL</name>
<dbReference type="InterPro" id="IPR027417">
    <property type="entry name" value="P-loop_NTPase"/>
</dbReference>
<sequence>MWSIGNTLLNAALEAAGGMAVSSAVSFLIERRKTGSKRHLEAEVKTTASTLDMQDGLDVTLYSLQHELMKIRSAISAARGRRIADQELLEWLAQIINASYLGNYYYRTFKQRNSHPLMIESEDTNNLAISTSYRKTKQQRTSRTFLFGDEKNMKLHDILKMLKNIDIPAFLLMVNVQPVRPMKTYMYMENNRLLNRDKERQQVMNFLFEPSKDGENNVTVLPLVGPPRGGKTSVALHCFYDPKEYTVGNAQTEPMWGEIFARGRFHLDCRLSGLENPLGLPELRKTRKQVMIDGFSEEEYLLFFNEHAFGAADPEDYPELAKMGREIAKKINRSVWGAKILGELLRDNLNAPFWSNFLHGGFLSPLERGNDFWLVVKTMCLLLPKNLQLYGIASQVEEGHEDKTFREIMALGRNHCTPLIKEEGNYGVKFTVSVPIFLNKCMNYRVVCVPTGDQSNIVFL</sequence>
<accession>A0AAD5Z6S0</accession>
<dbReference type="EMBL" id="JAMRDG010000002">
    <property type="protein sequence ID" value="KAJ3687911.1"/>
    <property type="molecule type" value="Genomic_DNA"/>
</dbReference>
<evidence type="ECO:0008006" key="3">
    <source>
        <dbReference type="Google" id="ProtNLM"/>
    </source>
</evidence>